<dbReference type="Proteomes" id="UP000583419">
    <property type="component" value="Unassembled WGS sequence"/>
</dbReference>
<name>A0A848D2B1_9BIFI</name>
<dbReference type="AlphaFoldDB" id="A0A848D2B1"/>
<organism evidence="1 2">
    <name type="scientific">Bifidobacterium boum</name>
    <dbReference type="NCBI Taxonomy" id="78343"/>
    <lineage>
        <taxon>Bacteria</taxon>
        <taxon>Bacillati</taxon>
        <taxon>Actinomycetota</taxon>
        <taxon>Actinomycetes</taxon>
        <taxon>Bifidobacteriales</taxon>
        <taxon>Bifidobacteriaceae</taxon>
        <taxon>Bifidobacterium</taxon>
    </lineage>
</organism>
<sequence length="634" mass="72324">MYNPSDDTDVNNTFPTQTSVSGRVLIENLDSVQQRILWNDILRQDAESSKQSTIWDRHKGENVRTIIHNHPQLTHTFSGILRTAFLYCPQILLTDAELLDGIFLLAFGPDIINEILGKTTTDKPSIIISGRGNSLDDCLKAFTLSTVKDTKIIWKKQADVSRDVANTMPHCLGDDNQYTLRPVELSSIGNTVTADQALKFSRQFYDELTERVNNAEREGKSIAFTVAWAYQQLWGHPTDEQVSDSTVSQQQRDFDFSLLAQRWEEWSDAIAAGRVAFENQNTPEIYTQIISRRYANRKYLSKDNFYSLWKNDFQCLFSWFADNNYRRIDNFFGNKLSARKQSDSIIKEFSRVITSIVHQPMVKRSDAFLAIDSSSLKNTNADQPLLCKQGLRDWYQFVYQRTLAEHLGAVLIAVNASENSFEQIAANTMPNSSTKHPTLDRLRAFIDRHLISRKNSEEESSHHNGSLQLDEKVTTVLGEMPSHIFAQFCYTTRTIIAHWRECDATASLHTVRNCTEDMAYSVYKASEEQSKEQERSSLVKSFLFATSLSLFAVLCDKVWLTDNVSLPAVVIISWLVSIIPNILEAIRWGYGVHEGVRTVIYTDRPDAVTTDSTRGYQEIINTAIHQRTINNDKC</sequence>
<comment type="caution">
    <text evidence="1">The sequence shown here is derived from an EMBL/GenBank/DDBJ whole genome shotgun (WGS) entry which is preliminary data.</text>
</comment>
<reference evidence="1 2" key="1">
    <citation type="submission" date="2020-04" db="EMBL/GenBank/DDBJ databases">
        <authorList>
            <person name="Hitch T.C.A."/>
            <person name="Wylensek D."/>
            <person name="Clavel T."/>
        </authorList>
    </citation>
    <scope>NUCLEOTIDE SEQUENCE [LARGE SCALE GENOMIC DNA]</scope>
    <source>
        <strain evidence="1 2">WCA-130-P53-4B</strain>
    </source>
</reference>
<dbReference type="EMBL" id="JABAGJ010000001">
    <property type="protein sequence ID" value="NMF01836.1"/>
    <property type="molecule type" value="Genomic_DNA"/>
</dbReference>
<accession>A0A848D2B1</accession>
<proteinExistence type="predicted"/>
<dbReference type="RefSeq" id="WP_168973075.1">
    <property type="nucleotide sequence ID" value="NZ_JABAGJ010000001.1"/>
</dbReference>
<evidence type="ECO:0000313" key="1">
    <source>
        <dbReference type="EMBL" id="NMF01836.1"/>
    </source>
</evidence>
<evidence type="ECO:0000313" key="2">
    <source>
        <dbReference type="Proteomes" id="UP000583419"/>
    </source>
</evidence>
<gene>
    <name evidence="1" type="ORF">HF843_01315</name>
</gene>
<protein>
    <submittedName>
        <fullName evidence="1">Uncharacterized protein</fullName>
    </submittedName>
</protein>